<dbReference type="Gene3D" id="3.30.559.30">
    <property type="entry name" value="Nonribosomal peptide synthetase, condensation domain"/>
    <property type="match status" value="3"/>
</dbReference>
<dbReference type="RefSeq" id="WP_044837545.1">
    <property type="nucleotide sequence ID" value="NZ_CP059734.1"/>
</dbReference>
<dbReference type="InterPro" id="IPR006162">
    <property type="entry name" value="Ppantetheine_attach_site"/>
</dbReference>
<dbReference type="CDD" id="cd19531">
    <property type="entry name" value="LCL_NRPS-like"/>
    <property type="match status" value="3"/>
</dbReference>
<dbReference type="FunFam" id="3.40.50.980:FF:000001">
    <property type="entry name" value="Non-ribosomal peptide synthetase"/>
    <property type="match status" value="2"/>
</dbReference>
<dbReference type="GO" id="GO:0031177">
    <property type="term" value="F:phosphopantetheine binding"/>
    <property type="evidence" value="ECO:0007669"/>
    <property type="project" value="InterPro"/>
</dbReference>
<reference evidence="6 7" key="2">
    <citation type="journal article" date="2022" name="Mar. Drugs">
        <title>Bioassay-Guided Fractionation Leads to the Detection of Cholic Acid Generated by the Rare Thalassomonas sp.</title>
        <authorList>
            <person name="Pheiffer F."/>
            <person name="Schneider Y.K."/>
            <person name="Hansen E.H."/>
            <person name="Andersen J.H."/>
            <person name="Isaksson J."/>
            <person name="Busche T."/>
            <person name="R C."/>
            <person name="Kalinowski J."/>
            <person name="Zyl L.V."/>
            <person name="Trindade M."/>
        </authorList>
    </citation>
    <scope>NUCLEOTIDE SEQUENCE [LARGE SCALE GENOMIC DNA]</scope>
    <source>
        <strain evidence="6 7">XOM25</strain>
    </source>
</reference>
<dbReference type="NCBIfam" id="NF003417">
    <property type="entry name" value="PRK04813.1"/>
    <property type="match status" value="7"/>
</dbReference>
<evidence type="ECO:0000256" key="3">
    <source>
        <dbReference type="ARBA" id="ARBA00022450"/>
    </source>
</evidence>
<dbReference type="SUPFAM" id="SSF56801">
    <property type="entry name" value="Acetyl-CoA synthetase-like"/>
    <property type="match status" value="5"/>
</dbReference>
<dbReference type="InterPro" id="IPR042099">
    <property type="entry name" value="ANL_N_sf"/>
</dbReference>
<dbReference type="FunFam" id="1.10.1200.10:FF:000005">
    <property type="entry name" value="Nonribosomal peptide synthetase 1"/>
    <property type="match status" value="3"/>
</dbReference>
<dbReference type="GO" id="GO:0003824">
    <property type="term" value="F:catalytic activity"/>
    <property type="evidence" value="ECO:0007669"/>
    <property type="project" value="InterPro"/>
</dbReference>
<dbReference type="FunFam" id="3.40.50.12780:FF:000012">
    <property type="entry name" value="Non-ribosomal peptide synthetase"/>
    <property type="match status" value="1"/>
</dbReference>
<feature type="domain" description="Carrier" evidence="5">
    <location>
        <begin position="3043"/>
        <end position="3118"/>
    </location>
</feature>
<dbReference type="InterPro" id="IPR023213">
    <property type="entry name" value="CAT-like_dom_sf"/>
</dbReference>
<evidence type="ECO:0000256" key="1">
    <source>
        <dbReference type="ARBA" id="ARBA00001957"/>
    </source>
</evidence>
<dbReference type="InterPro" id="IPR010071">
    <property type="entry name" value="AA_adenyl_dom"/>
</dbReference>
<dbReference type="Gene3D" id="3.30.559.10">
    <property type="entry name" value="Chloramphenicol acetyltransferase-like domain"/>
    <property type="match status" value="3"/>
</dbReference>
<dbReference type="SMART" id="SM00823">
    <property type="entry name" value="PKS_PP"/>
    <property type="match status" value="3"/>
</dbReference>
<dbReference type="Pfam" id="PF00501">
    <property type="entry name" value="AMP-binding"/>
    <property type="match status" value="4"/>
</dbReference>
<reference evidence="6 7" key="1">
    <citation type="journal article" date="2015" name="Genome Announc.">
        <title>Draft Genome Sequences of Marine Isolates of Thalassomonas viridans and Thalassomonas actiniarum.</title>
        <authorList>
            <person name="Olonade I."/>
            <person name="van Zyl L.J."/>
            <person name="Trindade M."/>
        </authorList>
    </citation>
    <scope>NUCLEOTIDE SEQUENCE [LARGE SCALE GENOMIC DNA]</scope>
    <source>
        <strain evidence="6 7">XOM25</strain>
    </source>
</reference>
<dbReference type="Gene3D" id="3.40.50.980">
    <property type="match status" value="4"/>
</dbReference>
<comment type="similarity">
    <text evidence="2">Belongs to the ATP-dependent AMP-binding enzyme family.</text>
</comment>
<dbReference type="FunFam" id="3.30.559.10:FF:000012">
    <property type="entry name" value="Non-ribosomal peptide synthetase"/>
    <property type="match status" value="2"/>
</dbReference>
<evidence type="ECO:0000256" key="4">
    <source>
        <dbReference type="ARBA" id="ARBA00022553"/>
    </source>
</evidence>
<dbReference type="SUPFAM" id="SSF47336">
    <property type="entry name" value="ACP-like"/>
    <property type="match status" value="3"/>
</dbReference>
<dbReference type="InterPro" id="IPR045851">
    <property type="entry name" value="AMP-bd_C_sf"/>
</dbReference>
<feature type="domain" description="Carrier" evidence="5">
    <location>
        <begin position="4111"/>
        <end position="4186"/>
    </location>
</feature>
<dbReference type="InterPro" id="IPR009081">
    <property type="entry name" value="PP-bd_ACP"/>
</dbReference>
<organism evidence="6 7">
    <name type="scientific">Thalassomonas viridans</name>
    <dbReference type="NCBI Taxonomy" id="137584"/>
    <lineage>
        <taxon>Bacteria</taxon>
        <taxon>Pseudomonadati</taxon>
        <taxon>Pseudomonadota</taxon>
        <taxon>Gammaproteobacteria</taxon>
        <taxon>Alteromonadales</taxon>
        <taxon>Colwelliaceae</taxon>
        <taxon>Thalassomonas</taxon>
    </lineage>
</organism>
<dbReference type="KEGG" id="tvd:SG34_031165"/>
<dbReference type="Gene3D" id="3.30.300.30">
    <property type="match status" value="4"/>
</dbReference>
<dbReference type="InterPro" id="IPR025110">
    <property type="entry name" value="AMP-bd_C"/>
</dbReference>
<dbReference type="PROSITE" id="PS00455">
    <property type="entry name" value="AMP_BINDING"/>
    <property type="match status" value="3"/>
</dbReference>
<dbReference type="InterPro" id="IPR001242">
    <property type="entry name" value="Condensation_dom"/>
</dbReference>
<name>A0AAF0CE56_9GAMM</name>
<dbReference type="Pfam" id="PF00550">
    <property type="entry name" value="PP-binding"/>
    <property type="match status" value="3"/>
</dbReference>
<dbReference type="GO" id="GO:0005737">
    <property type="term" value="C:cytoplasm"/>
    <property type="evidence" value="ECO:0007669"/>
    <property type="project" value="TreeGrafter"/>
</dbReference>
<gene>
    <name evidence="6" type="ORF">SG34_031165</name>
</gene>
<dbReference type="Gene3D" id="3.40.50.720">
    <property type="entry name" value="NAD(P)-binding Rossmann-like Domain"/>
    <property type="match status" value="1"/>
</dbReference>
<sequence length="4203" mass="466141">MKNSNDSELIEQKRKLLAALLAKHKESNKSESILNNRKADRTQKLSLSFAQQRLWLLDKIDGGSSHYNMPGALRLTGDLNIGALTRALTTIIERHESLRTYFVEGDDGQPAQVIRPPSGIEVSLTDMSLLPEAERESDLAGLVAAEAGKPFDLSTDLMLRAQLVKVAAQSHVLLVTMHHIASDGWSMGLLINEFSALYAAYVRGADNPLPELEVQYADYAQWQRDWLQGEVLDKQLGYWERQLAGLPAVHSLPLDNPRPKVQTFNGAYHYSAVDAKVSDKLNALCQDIGGTLFMGLHAAFSVLLSRYSNETDIAVGSPIANREQAEVEHLIGFFVNTLVLRSDLSGKPSFAALLKQSKQMLQDAYAHQQVPFEQLVEKLQPERSLSYSPLFQVMLVLQNNEQGTLELPGLSLSPVEHSVTIAKYDLTLNVTESKNGLHIGWGYNTDLFDMASIERLANHFELLLTGLVNAPQENVFAIEMLPAEEVRQQLTEWNGTVTDFPAGKCIHQLFEAQVKENPGAIALVLEETQLTYGELNARANQLAQYLIRERGVTPDTLVGLCTERSPEMIVAIMGILKAGGAYVPLDPGYPSARLAYMLDDANLHTVLTQTSLQGQTPVTDSQAVYLDSGEMLAQLQTYATDNVALDTLTSNHLAYVIYTSGSTGEPKGVMVEHKALVNNIVDNATRFGVDGNSVFLQSISINFDAGSWVIWMSLSKGASLTITPSLFLDTGSEKAFPYKDVSHLMMTPSSLALLEPGDFEGIKSIIVGGEPCSQALAGTWQGVGSFFNAYGPTEAAICSTVSEIFPDKPVTLGEPINNVTCHVLNNARCVPVGVAGELHIGGAGLARGYLNQPELTREKFIPNPFFDKNDPNSSERLYKTGDLVRYLPDGKLEFLGRIDHQVKIRGLRIELGEIEHQLLIHDQVNDAVVEALAGDGAGKYLVAYVTHDNAAAMLAEDKHDATQTLRHDFIEALKAALNQELPDYMVPPAFVVLEQLPLTANGKVDRKALPAPDMSWQQKSYVAPTTETEKRLCEIWQQVLGLERVGITDNFFELGGHSLLVTQVMVKIRKQFSVELPIKALFEQTTIAQLALSVTTDKASLVPGILPVNRAEIDHIPLSFAQERLWFIDQLGAGGGYTIPGAVIISGEFDLSLYEKACNLLIARHEIFRTIFTSKAGQARQVILDSLAFKLAFIDLSHHQDTEACYQEARQLCESEAAKPFELSAGPLLRGMVIKLPQQEHILMFNMHHIISDGLSMKILINEFDTVLQCLGKDEPVNLPALPIQYADYSIWQRTWLEQEGIIEEQIAYWKKTLANAPESIALASDYPRGTSASFDGDKVSFKLDAQLTKRLHQLARQQNCTLYVVLLAAFKVLLYRYTDQEDLCVGSPIANRKFEELDNLIGMFANTVVYRSQITATMSFVDYLQQMKTVTTEVYANQDVPFEKIVDLVGVERKINQNPLIQHIFVLQQFLQSGAEEQLPFNDNVRNFDFNLNDSVFDQIIAVVERQDGITGTWSYDTQLFKQSRIEAFISSYVNILNDIVQEPNQRIGRIRLADDTRLQLIEDTWAGQTGQAQASLQTLLQETFTRCKDKCAIQAGGKALNYFEVAEQVRLVAHNIQKSGLTPGERVGVLLPDSKEKALVYLGLIMAGISIVPVPLAETHINIAKIVRHSAIKHFIGAQEEDNLKINNIKLADLLSGNGGNILPEIAAGKPYDEVLVELVWLPSAELCELSYTQADVLGWLNIEPALLDKQNNADQYMLCHLLQGLSYEVNHYLPGDFNLEAERVYHLSDLEMDGQNRFHTRLSSIAKSREGHKELELLPAHMKSSPLLYPEDSARTVTQVMLHAGKETSLGVSVFNDEGEESFLSYCELLALAMSVTQGLQDQEIKPRSAVILQCENLLDHFVAFWGCILGGYIPVTVAIPNEYVRGNAVVEKLVDTWELLDNPVVISNLTNNKALVELSWPGAHAGLRVLAVEALKDNEQSKSVYNAQPDEVAFYQLSSGSTGKAKCIEITHKGVVAHCEAARQLNHYQPEDRWLNWLPLDHVGSILMWHLQSAYLSSAYVQLSTNFVLSNPIEWIRQLSLQQINHTWSPNFGYQLILDTFSKRDGNDHFDLSAIRTFLNAGEQVQEKTIKSFVELLKPYQLDARSMQPAFGMAETCTAITYCKHYDPTAAGKYFKQDGLSNTLTLAEDENSGGLAFASTGSLLSGTEIRIVNRNNQVLNELEIGQLQIKGTVITSGYYKYKEEEKNDVFSEDGWFISGDLGFIYQGQLYITGREKEVIIVRGANIYCYELEAVVNEIDAVESGYVGTFPVTDQVAGTEGFGIAYAGENTPEVIEEISARVIKNFGMSPSVIIPMSQEEFPRTTSGKIQRSIIAKNLIEGCYDKQYQSPNRESEKSRTIPDWFYRGIWQKSEAKAVKQQLAKIHLIMLSEESLALSTHAYASYTNIQPQFLDEALAAMTDGRGWNPQEKLVIACYDRGDVSDFTCKLKNLKTMMSRRYRDIPCTWVGLYQDVDRCIINGERALLRSFTRERPGSETVVLDLDRNAVCPEILESELSSGFYQASDIRYREGQRSAYQLERLAFKTNGQALLSKAYKPGINLVFGGLGGIGSVICELLLQRGNQQIIIVGSGPVTDRQARYHELAGIAETTGSKITYIQHNILDNKHDDLCRQLAAIEQSTGSKVKTLVQATGSNFGDRAIDTNTAQDYLETIRENEQITQILQTISRKRAGLHLIEIGSVNGSFGGFNASVYAYRKGYELGRYELFRQSGISYTNIQQTMWENIGIGKGRKNHGLNNGYRQIHQYQGLKSLEMILNLQQPGLYYMGVDGKKREVNQHLTTASKRSIASPELLIPGIENRLALYLQGRGQLTNPMAASDLLGHRQVSLRSNSGRVVSPYQPGSLCIQVGEQSVNTGVICNYGTRFEIALHAGSDHYRGYQLNFSDIKSVIMRHPDVSDCYLVHKWDQYNSEQLIAYLVPENKEASLDFQALKSYLASKLPYYLLPSKFVTLDALPLTPNGKVDRKALPAPDMTELQATYVAPESETEKILCSIWQEVLGLDQVGVTDNFFSLGGHSLLATRMVAQIKQHFAVDLPLKSLFEAPTIREGALVVDTLVPAPVRPAIRLVSREQDLLLSFAQQRLWLLDRIDGSNSHYNMPEAIRLTGDLNIEALTGALSTIVERHESLRTCFVEGGDGQPLQLIRPSSGIEVPVTDISLLPAAERESDLAELVSAEAGKPFDLGADLMLRAQLVKVAEQSHVLLVTMHHIASDGWSMGILINEFSALYGAYVRGEENPFPPLELQYADYAQWQRNWLQGQVLDEQIGYWQKQLAGLPVVHSLPLDNPRPKVQTSNGAYHYSVIDAKVSEQLKGLCQEIGGTLFMGLHAAFSVLLARYSNETDIVVGSPIANREQAEVANLIGFFVNTLVLRSDLSGKPSFAALLERSKQMLLDAYAHQQVPFEQLVDTLQPERSLSHSALFQVMLVLQNNEEGTLELPGLTLSPVKRSADIARYDLTLNVTETDNGLHLGWEYNTDLFNPGTIERLAKHFELLLAGLVNAPQESVFAIDMLPAEEAHQQLVQWNETAADYPKDKCIHELFEQHAQESPEAVAVVFEGAQLTYGELNARANRLAHYLIREREVTPDTLVGICIERSLDMVVAIMAVLKAGGAYVPLDPDYPAARLAYMLEDADLTTVLTQEKLKGETPVSESQALYIDNQQVLGRLACYPADNVRVEALSSSHLAYVIYTSGSTGNPKGVMVEHSGLINFVCFDILLFALNNNSQFLHTLSLGFDAGNGYLFDVLSSGGIVHLIGFYDEVCRYAHENDISHLACPLARLNNLAFYPMDNLRCLITGGDEIKSAFLEKLNADIDVFNVYGPTETTITATCTKIALNRLSSIGKPIANVQCYVMANDAVIMPTGVAGELYIGGSGLARGYLNNPELTDEKFVPNPYYDKTKANSSERLYKTGDLVRWLPDGNLEFLGRIDHQVKIRGFRIELGEIEHQLLTHDEVNDAVVVARESGGGDKRLVAYVTHDNAAAMLAGDKGDEAQALRHKFIDSLKASLGEDLPDYMVPSVFVVLESLPLTSNGKVDNKSLPAPDMSLQQRAYVAPGTETEKLLCGIWQEVLGLEQVGITDNFFELGGHSLLAVKLVANINKTIELNLDVKNIFVMHDVASLAAYIDVISPRETTSLIDEDREEFEL</sequence>
<comment type="cofactor">
    <cofactor evidence="1">
        <name>pantetheine 4'-phosphate</name>
        <dbReference type="ChEBI" id="CHEBI:47942"/>
    </cofactor>
</comment>
<dbReference type="Gene3D" id="3.40.50.12780">
    <property type="entry name" value="N-terminal domain of ligase-like"/>
    <property type="match status" value="2"/>
</dbReference>
<dbReference type="InterPro" id="IPR020845">
    <property type="entry name" value="AMP-binding_CS"/>
</dbReference>
<protein>
    <submittedName>
        <fullName evidence="6">Non-ribosomal peptide synthetase</fullName>
    </submittedName>
</protein>
<dbReference type="FunFam" id="3.30.300.30:FF:000010">
    <property type="entry name" value="Enterobactin synthetase component F"/>
    <property type="match status" value="2"/>
</dbReference>
<feature type="domain" description="Carrier" evidence="5">
    <location>
        <begin position="1023"/>
        <end position="1098"/>
    </location>
</feature>
<dbReference type="GO" id="GO:0044550">
    <property type="term" value="P:secondary metabolite biosynthetic process"/>
    <property type="evidence" value="ECO:0007669"/>
    <property type="project" value="UniProtKB-ARBA"/>
</dbReference>
<dbReference type="SUPFAM" id="SSF51735">
    <property type="entry name" value="NAD(P)-binding Rossmann-fold domains"/>
    <property type="match status" value="1"/>
</dbReference>
<dbReference type="GO" id="GO:0043041">
    <property type="term" value="P:amino acid activation for nonribosomal peptide biosynthetic process"/>
    <property type="evidence" value="ECO:0007669"/>
    <property type="project" value="TreeGrafter"/>
</dbReference>
<dbReference type="InterPro" id="IPR013968">
    <property type="entry name" value="PKS_KR"/>
</dbReference>
<proteinExistence type="inferred from homology"/>
<keyword evidence="4" id="KW-0597">Phosphoprotein</keyword>
<dbReference type="CDD" id="cd05930">
    <property type="entry name" value="A_NRPS"/>
    <property type="match status" value="2"/>
</dbReference>
<dbReference type="Gene3D" id="1.10.1200.10">
    <property type="entry name" value="ACP-like"/>
    <property type="match status" value="3"/>
</dbReference>
<dbReference type="PROSITE" id="PS50075">
    <property type="entry name" value="CARRIER"/>
    <property type="match status" value="3"/>
</dbReference>
<evidence type="ECO:0000313" key="7">
    <source>
        <dbReference type="Proteomes" id="UP000032352"/>
    </source>
</evidence>
<keyword evidence="3" id="KW-0596">Phosphopantetheine</keyword>
<dbReference type="PROSITE" id="PS00012">
    <property type="entry name" value="PHOSPHOPANTETHEINE"/>
    <property type="match status" value="2"/>
</dbReference>
<dbReference type="EMBL" id="CP059734">
    <property type="protein sequence ID" value="WDE09226.1"/>
    <property type="molecule type" value="Genomic_DNA"/>
</dbReference>
<dbReference type="SUPFAM" id="SSF52777">
    <property type="entry name" value="CoA-dependent acyltransferases"/>
    <property type="match status" value="6"/>
</dbReference>
<evidence type="ECO:0000259" key="5">
    <source>
        <dbReference type="PROSITE" id="PS50075"/>
    </source>
</evidence>
<dbReference type="InterPro" id="IPR020806">
    <property type="entry name" value="PKS_PP-bd"/>
</dbReference>
<evidence type="ECO:0000313" key="6">
    <source>
        <dbReference type="EMBL" id="WDE09226.1"/>
    </source>
</evidence>
<dbReference type="Proteomes" id="UP000032352">
    <property type="component" value="Chromosome pTvir"/>
</dbReference>
<dbReference type="FunFam" id="2.30.38.10:FF:000001">
    <property type="entry name" value="Non-ribosomal peptide synthetase PvdI"/>
    <property type="match status" value="1"/>
</dbReference>
<dbReference type="InterPro" id="IPR000873">
    <property type="entry name" value="AMP-dep_synth/lig_dom"/>
</dbReference>
<dbReference type="PANTHER" id="PTHR45527:SF1">
    <property type="entry name" value="FATTY ACID SYNTHASE"/>
    <property type="match status" value="1"/>
</dbReference>
<dbReference type="InterPro" id="IPR036736">
    <property type="entry name" value="ACP-like_sf"/>
</dbReference>
<dbReference type="Pfam" id="PF13193">
    <property type="entry name" value="AMP-binding_C"/>
    <property type="match status" value="3"/>
</dbReference>
<dbReference type="InterPro" id="IPR036291">
    <property type="entry name" value="NAD(P)-bd_dom_sf"/>
</dbReference>
<evidence type="ECO:0000256" key="2">
    <source>
        <dbReference type="ARBA" id="ARBA00006432"/>
    </source>
</evidence>
<dbReference type="Pfam" id="PF08659">
    <property type="entry name" value="KR"/>
    <property type="match status" value="1"/>
</dbReference>
<dbReference type="NCBIfam" id="TIGR01733">
    <property type="entry name" value="AA-adenyl-dom"/>
    <property type="match status" value="2"/>
</dbReference>
<dbReference type="Pfam" id="PF00668">
    <property type="entry name" value="Condensation"/>
    <property type="match status" value="3"/>
</dbReference>
<dbReference type="PANTHER" id="PTHR45527">
    <property type="entry name" value="NONRIBOSOMAL PEPTIDE SYNTHETASE"/>
    <property type="match status" value="1"/>
</dbReference>
<dbReference type="Gene3D" id="2.30.38.10">
    <property type="entry name" value="Luciferase, Domain 3"/>
    <property type="match status" value="2"/>
</dbReference>
<accession>A0AAF0CE56</accession>
<keyword evidence="7" id="KW-1185">Reference proteome</keyword>